<evidence type="ECO:0000313" key="4">
    <source>
        <dbReference type="Proteomes" id="UP000016568"/>
    </source>
</evidence>
<dbReference type="SUPFAM" id="SSF55464">
    <property type="entry name" value="Origin of replication-binding domain, RBD-like"/>
    <property type="match status" value="1"/>
</dbReference>
<dbReference type="OrthoDB" id="98563at2"/>
<comment type="caution">
    <text evidence="3">The sequence shown here is derived from an EMBL/GenBank/DDBJ whole genome shotgun (WGS) entry which is preliminary data.</text>
</comment>
<dbReference type="eggNOG" id="COG0507">
    <property type="taxonomic scope" value="Bacteria"/>
</dbReference>
<evidence type="ECO:0000259" key="2">
    <source>
        <dbReference type="Pfam" id="PF08751"/>
    </source>
</evidence>
<name>U2YMM7_9SPHN</name>
<dbReference type="EMBL" id="BASZ01000006">
    <property type="protein sequence ID" value="GAD49747.1"/>
    <property type="molecule type" value="Genomic_DNA"/>
</dbReference>
<dbReference type="Gene3D" id="3.40.50.300">
    <property type="entry name" value="P-loop containing nucleotide triphosphate hydrolases"/>
    <property type="match status" value="1"/>
</dbReference>
<accession>U2YMM7</accession>
<dbReference type="KEGG" id="ntd:EGO55_18450"/>
<sequence length="1001" mass="110550">MIHPRRLKGTSGNIARYYTVGDYYTKGGEEPSEWGGRLAPELGLAGTVDPHTFQELLAGRVAGQQLGRHRANGEIEHHPGWDFAVNAPKSVSIMALVAGDDRIITAHERAVTTALSYLEEHAALRRREDDEIVHETTGRLLFARFTEHASRELDPHLHTHVVVLNMTNREADAPMASLESRAMYAEQMVAGQVYRNELAHGLREQGFEIEFDPRKGLFEITGVPKDFIRETSQRAEQINTHAKEHGLSGQAARRASFYQTRGAKVKVGLEELRGQWTERARPYARELEQVRAHAEAKGQETPDPERASEQGPERAVASRAALFGIRQAESREAVTSLGTLYRHALASHVGEVRLSDIRPLITEHETRRKLLATRTQTGDQTLTRGRTTRRSARLEQALVRQLALALDDARPIASSDRLLTVLEHAGLTPAQERALVSLATSRDRVTGLHGVAGAGKSMLVQMLKDSAEPGTHFIALAPTSSAAANLGKSAGVESRTVASLLAGGGHGLTDRHVLVLDEAGQLGNRQALRMLEISRETGARLILLGDNKQTGAIEQGKPFWLLQRLGLPTAQLTESMRQETRAMKAAVTAARSGDYAASLAKLDKVVSGGDAEALAKGLVAEWTRLGAESRASTNILVLENATRLLVNAKIRETLKSESAIAAEETRLQVLTPAGLSDQEKHFARFYSGGQVVTFGRDLAGAGIARDTEYRVVGTGREANGRQVVRLVDENGRMIRWDPRLGAARQVNVFNREERDLAEGDRIQWRLVNKGLDLKNAERGTVERLEGSQATIRWDRTDRVQKVDLSEHKTWDHGYAETVYSAQSKTYARVYVLAPVSSPLVNGQNYYTAITRARFGVKLWTEDEKRLVEKLESRSGEKTSALEGLGRLGKDSARAYADRYAASIGLARDEQQRARQERRDGSLERQLDRNRNPDGLGDRLAEGAHRMADILDRILKSALDRRTGPDPERGRTARADPRTEPARSPPDQPPQPQSQPDRGFDR</sequence>
<dbReference type="Proteomes" id="UP000016568">
    <property type="component" value="Unassembled WGS sequence"/>
</dbReference>
<evidence type="ECO:0000256" key="1">
    <source>
        <dbReference type="SAM" id="MobiDB-lite"/>
    </source>
</evidence>
<dbReference type="NCBIfam" id="TIGR02686">
    <property type="entry name" value="relax_trwC"/>
    <property type="match status" value="1"/>
</dbReference>
<dbReference type="InterPro" id="IPR014059">
    <property type="entry name" value="TraI/TrwC_relax"/>
</dbReference>
<gene>
    <name evidence="3" type="primary">trwC</name>
    <name evidence="3" type="ORF">NT2_06_01870</name>
</gene>
<evidence type="ECO:0000313" key="3">
    <source>
        <dbReference type="EMBL" id="GAD49747.1"/>
    </source>
</evidence>
<feature type="compositionally biased region" description="Pro residues" evidence="1">
    <location>
        <begin position="982"/>
        <end position="992"/>
    </location>
</feature>
<keyword evidence="4" id="KW-1185">Reference proteome</keyword>
<dbReference type="CDD" id="cd18809">
    <property type="entry name" value="SF1_C_RecD"/>
    <property type="match status" value="1"/>
</dbReference>
<feature type="region of interest" description="Disordered" evidence="1">
    <location>
        <begin position="907"/>
        <end position="938"/>
    </location>
</feature>
<feature type="domain" description="TrwC relaxase" evidence="2">
    <location>
        <begin position="12"/>
        <end position="281"/>
    </location>
</feature>
<feature type="compositionally biased region" description="Basic and acidic residues" evidence="1">
    <location>
        <begin position="291"/>
        <end position="312"/>
    </location>
</feature>
<dbReference type="InterPro" id="IPR027417">
    <property type="entry name" value="P-loop_NTPase"/>
</dbReference>
<feature type="region of interest" description="Disordered" evidence="1">
    <location>
        <begin position="957"/>
        <end position="1001"/>
    </location>
</feature>
<dbReference type="RefSeq" id="WP_021690652.1">
    <property type="nucleotide sequence ID" value="NZ_BASZ01000006.1"/>
</dbReference>
<dbReference type="Pfam" id="PF13604">
    <property type="entry name" value="AAA_30"/>
    <property type="match status" value="1"/>
</dbReference>
<dbReference type="NCBIfam" id="NF041492">
    <property type="entry name" value="MobF"/>
    <property type="match status" value="1"/>
</dbReference>
<protein>
    <submittedName>
        <fullName evidence="3">Relaxase TrwC</fullName>
    </submittedName>
</protein>
<dbReference type="SUPFAM" id="SSF52540">
    <property type="entry name" value="P-loop containing nucleoside triphosphate hydrolases"/>
    <property type="match status" value="2"/>
</dbReference>
<dbReference type="InterPro" id="IPR014862">
    <property type="entry name" value="TrwC"/>
</dbReference>
<proteinExistence type="predicted"/>
<dbReference type="Pfam" id="PF08751">
    <property type="entry name" value="TrwC"/>
    <property type="match status" value="1"/>
</dbReference>
<feature type="region of interest" description="Disordered" evidence="1">
    <location>
        <begin position="291"/>
        <end position="314"/>
    </location>
</feature>
<dbReference type="AlphaFoldDB" id="U2YMM7"/>
<reference evidence="3 4" key="1">
    <citation type="submission" date="2013-09" db="EMBL/GenBank/DDBJ databases">
        <title>Whole genome shotgun sequence of Novosphingobium tardaugens NBRC 16725.</title>
        <authorList>
            <person name="Isaki S."/>
            <person name="Hosoyama A."/>
            <person name="Tsuchikane K."/>
            <person name="Katsumata H."/>
            <person name="Ando Y."/>
            <person name="Yamazaki S."/>
            <person name="Fujita N."/>
        </authorList>
    </citation>
    <scope>NUCLEOTIDE SEQUENCE [LARGE SCALE GENOMIC DNA]</scope>
    <source>
        <strain evidence="3 4">NBRC 16725</strain>
    </source>
</reference>
<organism evidence="3 4">
    <name type="scientific">Caenibius tardaugens NBRC 16725</name>
    <dbReference type="NCBI Taxonomy" id="1219035"/>
    <lineage>
        <taxon>Bacteria</taxon>
        <taxon>Pseudomonadati</taxon>
        <taxon>Pseudomonadota</taxon>
        <taxon>Alphaproteobacteria</taxon>
        <taxon>Sphingomonadales</taxon>
        <taxon>Erythrobacteraceae</taxon>
        <taxon>Caenibius</taxon>
    </lineage>
</organism>
<feature type="compositionally biased region" description="Basic and acidic residues" evidence="1">
    <location>
        <begin position="957"/>
        <end position="980"/>
    </location>
</feature>